<dbReference type="Proteomes" id="UP001371456">
    <property type="component" value="Unassembled WGS sequence"/>
</dbReference>
<dbReference type="AlphaFoldDB" id="A0AAN8T5P4"/>
<dbReference type="InterPro" id="IPR026960">
    <property type="entry name" value="RVT-Znf"/>
</dbReference>
<name>A0AAN8T5P4_SOLBU</name>
<keyword evidence="3" id="KW-1185">Reference proteome</keyword>
<comment type="caution">
    <text evidence="2">The sequence shown here is derived from an EMBL/GenBank/DDBJ whole genome shotgun (WGS) entry which is preliminary data.</text>
</comment>
<dbReference type="Pfam" id="PF13966">
    <property type="entry name" value="zf-RVT"/>
    <property type="match status" value="1"/>
</dbReference>
<gene>
    <name evidence="2" type="ORF">RDI58_019670</name>
</gene>
<evidence type="ECO:0000313" key="3">
    <source>
        <dbReference type="Proteomes" id="UP001371456"/>
    </source>
</evidence>
<dbReference type="EMBL" id="JBANQN010000008">
    <property type="protein sequence ID" value="KAK6781874.1"/>
    <property type="molecule type" value="Genomic_DNA"/>
</dbReference>
<accession>A0AAN8T5P4</accession>
<feature type="domain" description="Reverse transcriptase zinc-binding" evidence="1">
    <location>
        <begin position="29"/>
        <end position="82"/>
    </location>
</feature>
<organism evidence="2 3">
    <name type="scientific">Solanum bulbocastanum</name>
    <name type="common">Wild potato</name>
    <dbReference type="NCBI Taxonomy" id="147425"/>
    <lineage>
        <taxon>Eukaryota</taxon>
        <taxon>Viridiplantae</taxon>
        <taxon>Streptophyta</taxon>
        <taxon>Embryophyta</taxon>
        <taxon>Tracheophyta</taxon>
        <taxon>Spermatophyta</taxon>
        <taxon>Magnoliopsida</taxon>
        <taxon>eudicotyledons</taxon>
        <taxon>Gunneridae</taxon>
        <taxon>Pentapetalae</taxon>
        <taxon>asterids</taxon>
        <taxon>lamiids</taxon>
        <taxon>Solanales</taxon>
        <taxon>Solanaceae</taxon>
        <taxon>Solanoideae</taxon>
        <taxon>Solaneae</taxon>
        <taxon>Solanum</taxon>
    </lineage>
</organism>
<proteinExistence type="predicted"/>
<protein>
    <recommendedName>
        <fullName evidence="1">Reverse transcriptase zinc-binding domain-containing protein</fullName>
    </recommendedName>
</protein>
<sequence length="126" mass="14575">MFQIDSNKSPGPDGYGVDFTKKLGYKPTWKLAALVWMSMALPKHRFLMWLAVQGRLLTQERKLRLQIQVDDTACCLCAEKMGNTGSYFKKRSWQRYVELSFTTLGVPEIGGDTKANVYRRKKQLHR</sequence>
<reference evidence="2 3" key="1">
    <citation type="submission" date="2024-02" db="EMBL/GenBank/DDBJ databases">
        <title>de novo genome assembly of Solanum bulbocastanum strain 11H21.</title>
        <authorList>
            <person name="Hosaka A.J."/>
        </authorList>
    </citation>
    <scope>NUCLEOTIDE SEQUENCE [LARGE SCALE GENOMIC DNA]</scope>
    <source>
        <tissue evidence="2">Young leaves</tissue>
    </source>
</reference>
<evidence type="ECO:0000313" key="2">
    <source>
        <dbReference type="EMBL" id="KAK6781874.1"/>
    </source>
</evidence>
<evidence type="ECO:0000259" key="1">
    <source>
        <dbReference type="Pfam" id="PF13966"/>
    </source>
</evidence>